<dbReference type="PANTHER" id="PTHR22589">
    <property type="entry name" value="CARNITINE O-ACYLTRANSFERASE"/>
    <property type="match status" value="1"/>
</dbReference>
<dbReference type="InterPro" id="IPR042231">
    <property type="entry name" value="Cho/carn_acyl_trans_2"/>
</dbReference>
<dbReference type="Pfam" id="PF00755">
    <property type="entry name" value="Carn_acyltransf"/>
    <property type="match status" value="1"/>
</dbReference>
<organism evidence="5 6">
    <name type="scientific">Hydra vulgaris</name>
    <name type="common">Hydra</name>
    <name type="synonym">Hydra attenuata</name>
    <dbReference type="NCBI Taxonomy" id="6087"/>
    <lineage>
        <taxon>Eukaryota</taxon>
        <taxon>Metazoa</taxon>
        <taxon>Cnidaria</taxon>
        <taxon>Hydrozoa</taxon>
        <taxon>Hydroidolina</taxon>
        <taxon>Anthoathecata</taxon>
        <taxon>Aplanulata</taxon>
        <taxon>Hydridae</taxon>
        <taxon>Hydra</taxon>
    </lineage>
</organism>
<dbReference type="InterPro" id="IPR023213">
    <property type="entry name" value="CAT-like_dom_sf"/>
</dbReference>
<sequence length="618" mass="70512">MSYIIMKNLTKVRYHSRIMMAVENSLPHLPVPPLHQTMNKYIIAIDPLLNKNQLEKTKKLVSEFLMPGGVGEKLQHKLEEKAKVTDNWLAEWWNNYAYFEYREPLVIKSNPGFSFPQQHFEQELDQFKFTAKVIRAVVSFKELVDSESIPVEYSRGNPLSMMQYKNVLSTYRIPLPDRDTIVFAPPDCSRHMVVAHNSQFFKLNVYDKDGCPLSEAHLIQQLYHITNMSLEKDECSVGVLTTQDRNTWAQIWKLLTSDSINKENVDCIVNSICLICLDQPVSVAPTQYKYEFSNLIGQMVHGGGTHENSTNRWFDKVCQLIVNRNGMVGLCYEHSAAEGSIVMALCNHVLDMIKNVSITSESNVSNEKSILPPLKFKWNLNSDIINEIELAKKHVDQLTNDLELRVFHFDQFGKNVPKTYNLSPDAFFQVSLQLAYFRLHNQHPSTFEAASIRKFAKGRTETIRSVTPAAARFVRAMDNSSKNVTEKRELFLNAIEAHVQYTNEALNFQAIDRHMLGLKLTALSTGLPLPEVFCDTAYKYAMYFHVCTSQVLSSHMVDAIFAPEVPDGYGVCYNPMETKFTYVVSAYHSNSNTNAGDFGELIARAMGDNYILLINQTF</sequence>
<evidence type="ECO:0000259" key="4">
    <source>
        <dbReference type="Pfam" id="PF00755"/>
    </source>
</evidence>
<dbReference type="PANTHER" id="PTHR22589:SF103">
    <property type="entry name" value="CARNITINE O-ACETYL-TRANSFERASE, ISOFORM A-RELATED"/>
    <property type="match status" value="1"/>
</dbReference>
<dbReference type="Proteomes" id="UP001652625">
    <property type="component" value="Chromosome 02"/>
</dbReference>
<feature type="domain" description="Choline/carnitine acyltransferase" evidence="4">
    <location>
        <begin position="29"/>
        <end position="602"/>
    </location>
</feature>
<dbReference type="InterPro" id="IPR000542">
    <property type="entry name" value="Carn_acyl_trans"/>
</dbReference>
<evidence type="ECO:0000256" key="1">
    <source>
        <dbReference type="ARBA" id="ARBA00005232"/>
    </source>
</evidence>
<dbReference type="RefSeq" id="XP_065647515.1">
    <property type="nucleotide sequence ID" value="XM_065791443.1"/>
</dbReference>
<dbReference type="GeneID" id="100207901"/>
<evidence type="ECO:0000256" key="3">
    <source>
        <dbReference type="ARBA" id="ARBA00023315"/>
    </source>
</evidence>
<keyword evidence="2" id="KW-0808">Transferase</keyword>
<evidence type="ECO:0000256" key="2">
    <source>
        <dbReference type="ARBA" id="ARBA00022679"/>
    </source>
</evidence>
<name>A0ABM4BEX3_HYDVU</name>
<dbReference type="Gene3D" id="3.30.559.10">
    <property type="entry name" value="Chloramphenicol acetyltransferase-like domain"/>
    <property type="match status" value="1"/>
</dbReference>
<evidence type="ECO:0000313" key="6">
    <source>
        <dbReference type="RefSeq" id="XP_065647514.1"/>
    </source>
</evidence>
<dbReference type="SUPFAM" id="SSF52777">
    <property type="entry name" value="CoA-dependent acyltransferases"/>
    <property type="match status" value="2"/>
</dbReference>
<dbReference type="PROSITE" id="PS00439">
    <property type="entry name" value="ACYLTRANSF_C_1"/>
    <property type="match status" value="1"/>
</dbReference>
<keyword evidence="5" id="KW-1185">Reference proteome</keyword>
<gene>
    <name evidence="6 7" type="primary">LOC100207901</name>
</gene>
<dbReference type="InterPro" id="IPR039551">
    <property type="entry name" value="Cho/carn_acyl_trans"/>
</dbReference>
<comment type="similarity">
    <text evidence="1">Belongs to the carnitine/choline acetyltransferase family.</text>
</comment>
<keyword evidence="3" id="KW-0012">Acyltransferase</keyword>
<accession>A0ABM4BEX3</accession>
<proteinExistence type="inferred from homology"/>
<dbReference type="RefSeq" id="XP_065647514.1">
    <property type="nucleotide sequence ID" value="XM_065791442.1"/>
</dbReference>
<dbReference type="Gene3D" id="3.30.559.70">
    <property type="entry name" value="Choline/Carnitine o-acyltransferase, domain 2"/>
    <property type="match status" value="1"/>
</dbReference>
<protein>
    <submittedName>
        <fullName evidence="6 7">Carnitine O-acetyltransferase isoform X2</fullName>
    </submittedName>
</protein>
<reference evidence="5 6" key="1">
    <citation type="submission" date="2025-05" db="UniProtKB">
        <authorList>
            <consortium name="RefSeq"/>
        </authorList>
    </citation>
    <scope>NUCLEOTIDE SEQUENCE [LARGE SCALE GENOMIC DNA]</scope>
</reference>
<evidence type="ECO:0000313" key="5">
    <source>
        <dbReference type="Proteomes" id="UP001652625"/>
    </source>
</evidence>
<evidence type="ECO:0000313" key="7">
    <source>
        <dbReference type="RefSeq" id="XP_065647515.1"/>
    </source>
</evidence>